<dbReference type="Proteomes" id="UP001056012">
    <property type="component" value="Chromosome 1"/>
</dbReference>
<dbReference type="Gene3D" id="3.30.559.10">
    <property type="entry name" value="Chloramphenicol acetyltransferase-like domain"/>
    <property type="match status" value="2"/>
</dbReference>
<name>A0A9Q9DNG3_CURCL</name>
<dbReference type="VEuPathDB" id="FungiDB:yc1106_00631"/>
<gene>
    <name evidence="2" type="ORF">yc1106_00631</name>
</gene>
<organism evidence="2 3">
    <name type="scientific">Curvularia clavata</name>
    <dbReference type="NCBI Taxonomy" id="95742"/>
    <lineage>
        <taxon>Eukaryota</taxon>
        <taxon>Fungi</taxon>
        <taxon>Dikarya</taxon>
        <taxon>Ascomycota</taxon>
        <taxon>Pezizomycotina</taxon>
        <taxon>Dothideomycetes</taxon>
        <taxon>Pleosporomycetidae</taxon>
        <taxon>Pleosporales</taxon>
        <taxon>Pleosporineae</taxon>
        <taxon>Pleosporaceae</taxon>
        <taxon>Curvularia</taxon>
    </lineage>
</organism>
<evidence type="ECO:0000256" key="1">
    <source>
        <dbReference type="SAM" id="MobiDB-lite"/>
    </source>
</evidence>
<keyword evidence="3" id="KW-1185">Reference proteome</keyword>
<dbReference type="InterPro" id="IPR023213">
    <property type="entry name" value="CAT-like_dom_sf"/>
</dbReference>
<feature type="region of interest" description="Disordered" evidence="1">
    <location>
        <begin position="423"/>
        <end position="443"/>
    </location>
</feature>
<dbReference type="EMBL" id="CP089274">
    <property type="protein sequence ID" value="USP73357.1"/>
    <property type="molecule type" value="Genomic_DNA"/>
</dbReference>
<dbReference type="OrthoDB" id="21502at2759"/>
<evidence type="ECO:0000313" key="2">
    <source>
        <dbReference type="EMBL" id="USP73357.1"/>
    </source>
</evidence>
<protein>
    <recommendedName>
        <fullName evidence="4">LysR family regulatory protein</fullName>
    </recommendedName>
</protein>
<accession>A0A9Q9DNG3</accession>
<reference evidence="2" key="1">
    <citation type="submission" date="2021-12" db="EMBL/GenBank/DDBJ databases">
        <title>Curvularia clavata genome.</title>
        <authorList>
            <person name="Cao Y."/>
        </authorList>
    </citation>
    <scope>NUCLEOTIDE SEQUENCE</scope>
    <source>
        <strain evidence="2">Yc1106</strain>
    </source>
</reference>
<dbReference type="AlphaFoldDB" id="A0A9Q9DNG3"/>
<sequence length="540" mass="60544">MSSFNTRQPSAPRHIPTDSVIPLHRQDDTFQNRNLSVEFTMRFDDVLDAQQLADSLWKLLEKPGWRKLGARLRLNKSTDRLEYHIPTQYTKERPPINFTQNSYDMRLEEHHIGRRFPKVDDGDRIQAFDVLDSLHELTQTENSTAVLADWIYSDKAQLGLHIVNFQDATLVTLTWLHALLDGMGRRALLNAWVAVLEGRDDDVPEFWGYDFDPLEDLGAPLKDDARSIENSPASKEKQHRFWMATQGIKTWLLRLLSFKSAFAYLYSRIFGSSQINGGRMIYMPPSYMTRLRTEAMRDLASLDSSQITYNTSSPANPKPFLSDGDIISAWLVQRLAVSDLKLLKSPPSRPVQIINVLGMRDILSTATAKYKVLIPKDKAYIGNCTAGIITQLGLKQFLDLPLGHLAARLRKDLVEQGTRDVVEERQRANRTSQQTSASPPNASMAPARFVISNWAKGKFFETDFSAAIVPGKGPSTNSRVARGKPTYIHAYATDARVNSNEAVLGSIGNCVGKDARGGYWIGGLLAKAYEQAFEVAVLGG</sequence>
<evidence type="ECO:0000313" key="3">
    <source>
        <dbReference type="Proteomes" id="UP001056012"/>
    </source>
</evidence>
<proteinExistence type="predicted"/>
<evidence type="ECO:0008006" key="4">
    <source>
        <dbReference type="Google" id="ProtNLM"/>
    </source>
</evidence>